<dbReference type="EMBL" id="CP130318">
    <property type="protein sequence ID" value="WNQ14052.1"/>
    <property type="molecule type" value="Genomic_DNA"/>
</dbReference>
<dbReference type="Proteomes" id="UP001305702">
    <property type="component" value="Chromosome"/>
</dbReference>
<evidence type="ECO:0000313" key="2">
    <source>
        <dbReference type="EMBL" id="WNQ14052.1"/>
    </source>
</evidence>
<protein>
    <submittedName>
        <fullName evidence="2">Uncharacterized protein</fullName>
    </submittedName>
</protein>
<keyword evidence="1" id="KW-1133">Transmembrane helix</keyword>
<evidence type="ECO:0000256" key="1">
    <source>
        <dbReference type="SAM" id="Phobius"/>
    </source>
</evidence>
<organism evidence="2 3">
    <name type="scientific">Paenibacillus aurantius</name>
    <dbReference type="NCBI Taxonomy" id="2918900"/>
    <lineage>
        <taxon>Bacteria</taxon>
        <taxon>Bacillati</taxon>
        <taxon>Bacillota</taxon>
        <taxon>Bacilli</taxon>
        <taxon>Bacillales</taxon>
        <taxon>Paenibacillaceae</taxon>
        <taxon>Paenibacillus</taxon>
    </lineage>
</organism>
<keyword evidence="3" id="KW-1185">Reference proteome</keyword>
<accession>A0AA96RHI1</accession>
<evidence type="ECO:0000313" key="3">
    <source>
        <dbReference type="Proteomes" id="UP001305702"/>
    </source>
</evidence>
<gene>
    <name evidence="2" type="ORF">MJA45_13840</name>
</gene>
<dbReference type="KEGG" id="paun:MJA45_13840"/>
<dbReference type="RefSeq" id="WP_315607834.1">
    <property type="nucleotide sequence ID" value="NZ_CP130318.1"/>
</dbReference>
<keyword evidence="1" id="KW-0472">Membrane</keyword>
<dbReference type="AlphaFoldDB" id="A0AA96RHI1"/>
<name>A0AA96RHI1_9BACL</name>
<keyword evidence="1" id="KW-0812">Transmembrane</keyword>
<feature type="transmembrane region" description="Helical" evidence="1">
    <location>
        <begin position="54"/>
        <end position="75"/>
    </location>
</feature>
<reference evidence="2 3" key="1">
    <citation type="submission" date="2022-02" db="EMBL/GenBank/DDBJ databases">
        <title>Paenibacillus sp. MBLB1776 Whole Genome Shotgun Sequencing.</title>
        <authorList>
            <person name="Hwang C.Y."/>
            <person name="Cho E.-S."/>
            <person name="Seo M.-J."/>
        </authorList>
    </citation>
    <scope>NUCLEOTIDE SEQUENCE [LARGE SCALE GENOMIC DNA]</scope>
    <source>
        <strain evidence="2 3">MBLB1776</strain>
    </source>
</reference>
<sequence length="76" mass="8633">MQIWLYALLAVALVICVISLVASVNLMKKQEQKELDKGVNAFSTKHHILGNRMLLTYVLFPVTVVLLSLIVLYYLK</sequence>
<feature type="transmembrane region" description="Helical" evidence="1">
    <location>
        <begin position="6"/>
        <end position="27"/>
    </location>
</feature>
<proteinExistence type="predicted"/>